<keyword evidence="2" id="KW-0238">DNA-binding</keyword>
<dbReference type="Gene3D" id="1.10.10.60">
    <property type="entry name" value="Homeodomain-like"/>
    <property type="match status" value="1"/>
</dbReference>
<dbReference type="PANTHER" id="PTHR43280">
    <property type="entry name" value="ARAC-FAMILY TRANSCRIPTIONAL REGULATOR"/>
    <property type="match status" value="1"/>
</dbReference>
<proteinExistence type="predicted"/>
<gene>
    <name evidence="5" type="ORF">SDC9_29414</name>
</gene>
<dbReference type="GO" id="GO:0043565">
    <property type="term" value="F:sequence-specific DNA binding"/>
    <property type="evidence" value="ECO:0007669"/>
    <property type="project" value="InterPro"/>
</dbReference>
<dbReference type="SMART" id="SM00342">
    <property type="entry name" value="HTH_ARAC"/>
    <property type="match status" value="1"/>
</dbReference>
<comment type="caution">
    <text evidence="5">The sequence shown here is derived from an EMBL/GenBank/DDBJ whole genome shotgun (WGS) entry which is preliminary data.</text>
</comment>
<evidence type="ECO:0000256" key="3">
    <source>
        <dbReference type="ARBA" id="ARBA00023163"/>
    </source>
</evidence>
<dbReference type="EMBL" id="VSSQ01000176">
    <property type="protein sequence ID" value="MPL83459.1"/>
    <property type="molecule type" value="Genomic_DNA"/>
</dbReference>
<feature type="domain" description="HTH araC/xylS-type" evidence="4">
    <location>
        <begin position="113"/>
        <end position="218"/>
    </location>
</feature>
<dbReference type="PROSITE" id="PS01124">
    <property type="entry name" value="HTH_ARAC_FAMILY_2"/>
    <property type="match status" value="1"/>
</dbReference>
<dbReference type="SUPFAM" id="SSF46689">
    <property type="entry name" value="Homeodomain-like"/>
    <property type="match status" value="1"/>
</dbReference>
<keyword evidence="3" id="KW-0804">Transcription</keyword>
<accession>A0A644UWM0</accession>
<evidence type="ECO:0000256" key="2">
    <source>
        <dbReference type="ARBA" id="ARBA00023125"/>
    </source>
</evidence>
<dbReference type="AlphaFoldDB" id="A0A644UWM0"/>
<dbReference type="InterPro" id="IPR009057">
    <property type="entry name" value="Homeodomain-like_sf"/>
</dbReference>
<evidence type="ECO:0000313" key="5">
    <source>
        <dbReference type="EMBL" id="MPL83459.1"/>
    </source>
</evidence>
<dbReference type="PANTHER" id="PTHR43280:SF2">
    <property type="entry name" value="HTH-TYPE TRANSCRIPTIONAL REGULATOR EXSA"/>
    <property type="match status" value="1"/>
</dbReference>
<reference evidence="5" key="1">
    <citation type="submission" date="2019-08" db="EMBL/GenBank/DDBJ databases">
        <authorList>
            <person name="Kucharzyk K."/>
            <person name="Murdoch R.W."/>
            <person name="Higgins S."/>
            <person name="Loffler F."/>
        </authorList>
    </citation>
    <scope>NUCLEOTIDE SEQUENCE</scope>
</reference>
<sequence length="240" mass="27537">MQQVMNSGNGQHQPGNCLKHQSDHEIELIGQINPEFHKMQKTAVLYPRNMICSCCFVVIRQLLDKEGATILNIKPGEVEIMYDPLLHNREFYTELLAAHGFEPVFSREHQIVEKIKLAVIELVHKAGNVNSMIRNSDYLVERLGLSYAYLANLFSRYEHITLEKFIILHKIEKVKELIEYDEYTLSEIAVQLGYSSVQYLSAQFRQVTGISVTEYKKGGYSRTPVDLIGRQTAPAHPKKE</sequence>
<dbReference type="Pfam" id="PF12833">
    <property type="entry name" value="HTH_18"/>
    <property type="match status" value="1"/>
</dbReference>
<keyword evidence="1" id="KW-0805">Transcription regulation</keyword>
<dbReference type="InterPro" id="IPR018060">
    <property type="entry name" value="HTH_AraC"/>
</dbReference>
<name>A0A644UWM0_9ZZZZ</name>
<organism evidence="5">
    <name type="scientific">bioreactor metagenome</name>
    <dbReference type="NCBI Taxonomy" id="1076179"/>
    <lineage>
        <taxon>unclassified sequences</taxon>
        <taxon>metagenomes</taxon>
        <taxon>ecological metagenomes</taxon>
    </lineage>
</organism>
<protein>
    <recommendedName>
        <fullName evidence="4">HTH araC/xylS-type domain-containing protein</fullName>
    </recommendedName>
</protein>
<evidence type="ECO:0000256" key="1">
    <source>
        <dbReference type="ARBA" id="ARBA00023015"/>
    </source>
</evidence>
<evidence type="ECO:0000259" key="4">
    <source>
        <dbReference type="PROSITE" id="PS01124"/>
    </source>
</evidence>
<dbReference type="GO" id="GO:0003700">
    <property type="term" value="F:DNA-binding transcription factor activity"/>
    <property type="evidence" value="ECO:0007669"/>
    <property type="project" value="InterPro"/>
</dbReference>